<name>A0A150NY16_STRMT</name>
<accession>A0A150NY16</accession>
<dbReference type="SUPFAM" id="SSF56784">
    <property type="entry name" value="HAD-like"/>
    <property type="match status" value="1"/>
</dbReference>
<dbReference type="InterPro" id="IPR036412">
    <property type="entry name" value="HAD-like_sf"/>
</dbReference>
<dbReference type="InterPro" id="IPR023214">
    <property type="entry name" value="HAD_sf"/>
</dbReference>
<dbReference type="AlphaFoldDB" id="A0A150NY16"/>
<dbReference type="Pfam" id="PF13242">
    <property type="entry name" value="Hydrolase_like"/>
    <property type="match status" value="1"/>
</dbReference>
<sequence>MPFETVMIGDQLFTDVLGASRANISTILVDFLYDPKEGGIGKKRWVEKLILHTYPFLRQKNKNLDVIKKEKQHGFLE</sequence>
<reference evidence="1 2" key="1">
    <citation type="submission" date="2016-01" db="EMBL/GenBank/DDBJ databases">
        <title>Highly variable Streptococcus oralis 1 are common among viridans streptococci isolated from primates.</title>
        <authorList>
            <person name="Denapaite D."/>
            <person name="Rieger M."/>
            <person name="Koendgen S."/>
            <person name="Brueckner R."/>
            <person name="Ochigava I."/>
            <person name="Kappeler P."/>
            <person name="Maetz-Rensing K."/>
            <person name="Leendertz F."/>
        </authorList>
    </citation>
    <scope>NUCLEOTIDE SEQUENCE [LARGE SCALE GENOMIC DNA]</scope>
    <source>
        <strain evidence="1 2">M3-1</strain>
    </source>
</reference>
<comment type="caution">
    <text evidence="1">The sequence shown here is derived from an EMBL/GenBank/DDBJ whole genome shotgun (WGS) entry which is preliminary data.</text>
</comment>
<evidence type="ECO:0000313" key="2">
    <source>
        <dbReference type="Proteomes" id="UP000075442"/>
    </source>
</evidence>
<dbReference type="PATRIC" id="fig|28037.235.peg.32"/>
<dbReference type="Proteomes" id="UP000075442">
    <property type="component" value="Unassembled WGS sequence"/>
</dbReference>
<proteinExistence type="predicted"/>
<organism evidence="1 2">
    <name type="scientific">Streptococcus mitis</name>
    <dbReference type="NCBI Taxonomy" id="28037"/>
    <lineage>
        <taxon>Bacteria</taxon>
        <taxon>Bacillati</taxon>
        <taxon>Bacillota</taxon>
        <taxon>Bacilli</taxon>
        <taxon>Lactobacillales</taxon>
        <taxon>Streptococcaceae</taxon>
        <taxon>Streptococcus</taxon>
        <taxon>Streptococcus mitis group</taxon>
    </lineage>
</organism>
<gene>
    <name evidence="1" type="ORF">SMIM3I_00354</name>
</gene>
<dbReference type="EMBL" id="LROU01000002">
    <property type="protein sequence ID" value="KYF38361.1"/>
    <property type="molecule type" value="Genomic_DNA"/>
</dbReference>
<protein>
    <submittedName>
        <fullName evidence="1">Uncharacterized protein</fullName>
    </submittedName>
</protein>
<evidence type="ECO:0000313" key="1">
    <source>
        <dbReference type="EMBL" id="KYF38361.1"/>
    </source>
</evidence>
<dbReference type="Gene3D" id="3.40.50.1000">
    <property type="entry name" value="HAD superfamily/HAD-like"/>
    <property type="match status" value="1"/>
</dbReference>